<name>A0ABS0JCI4_9ACTN</name>
<dbReference type="Gene3D" id="3.60.20.10">
    <property type="entry name" value="Glutamine Phosphoribosylpyrophosphate, subunit 1, domain 1"/>
    <property type="match status" value="1"/>
</dbReference>
<evidence type="ECO:0000256" key="6">
    <source>
        <dbReference type="ARBA" id="ARBA00022888"/>
    </source>
</evidence>
<evidence type="ECO:0000313" key="10">
    <source>
        <dbReference type="EMBL" id="MBG6064455.1"/>
    </source>
</evidence>
<dbReference type="EC" id="6.3.5.4" evidence="3"/>
<dbReference type="EMBL" id="JADOTX010000001">
    <property type="protein sequence ID" value="MBG6064455.1"/>
    <property type="molecule type" value="Genomic_DNA"/>
</dbReference>
<dbReference type="InterPro" id="IPR051786">
    <property type="entry name" value="ASN_synthetase/amidase"/>
</dbReference>
<evidence type="ECO:0000313" key="11">
    <source>
        <dbReference type="Proteomes" id="UP000614915"/>
    </source>
</evidence>
<evidence type="ECO:0000256" key="7">
    <source>
        <dbReference type="ARBA" id="ARBA00022962"/>
    </source>
</evidence>
<dbReference type="CDD" id="cd01991">
    <property type="entry name" value="Asn_synthase_B_C"/>
    <property type="match status" value="1"/>
</dbReference>
<evidence type="ECO:0000259" key="9">
    <source>
        <dbReference type="PROSITE" id="PS51278"/>
    </source>
</evidence>
<dbReference type="PROSITE" id="PS51278">
    <property type="entry name" value="GATASE_TYPE_2"/>
    <property type="match status" value="1"/>
</dbReference>
<keyword evidence="4" id="KW-0547">Nucleotide-binding</keyword>
<organism evidence="10 11">
    <name type="scientific">Micromonospora ureilytica</name>
    <dbReference type="NCBI Taxonomy" id="709868"/>
    <lineage>
        <taxon>Bacteria</taxon>
        <taxon>Bacillati</taxon>
        <taxon>Actinomycetota</taxon>
        <taxon>Actinomycetes</taxon>
        <taxon>Micromonosporales</taxon>
        <taxon>Micromonosporaceae</taxon>
        <taxon>Micromonospora</taxon>
    </lineage>
</organism>
<dbReference type="InterPro" id="IPR001962">
    <property type="entry name" value="Asn_synthase"/>
</dbReference>
<keyword evidence="11" id="KW-1185">Reference proteome</keyword>
<dbReference type="InterPro" id="IPR014729">
    <property type="entry name" value="Rossmann-like_a/b/a_fold"/>
</dbReference>
<evidence type="ECO:0000256" key="2">
    <source>
        <dbReference type="ARBA" id="ARBA00005752"/>
    </source>
</evidence>
<dbReference type="CDD" id="cd00712">
    <property type="entry name" value="AsnB"/>
    <property type="match status" value="1"/>
</dbReference>
<keyword evidence="5" id="KW-0067">ATP-binding</keyword>
<comment type="caution">
    <text evidence="10">The sequence shown here is derived from an EMBL/GenBank/DDBJ whole genome shotgun (WGS) entry which is preliminary data.</text>
</comment>
<sequence length="721" mass="79611">MARAVAHRGPDELELLRSGPVGLAFTRLSLVDPVAGGQPLWSEDEQVVLIANGEVYNHRELAAGLPAGTRLRSRSDCEVLVHLYQRDGLRFLDNVRGMFAIVLWDRSRDLLVFARDRFGVKPLFYHRNRDRVVFGSEMKALFQDADCPRELDWSGALADQALNGAPYFADGRPNTWFQGIELVPAGTVMTISLRDGHTKSHRYWAFPEFTENTDMSESEFVSAYGELFAASVRETEVADVDLGLFLSGGIDSVAVAALSTVRPRTFTAINGSTIANGDAEYGHRAAQMLGLDNHQVVFDVAEVPTPEQWKQLLWLVETPQCSPEIYYKRELYRYVKATFPGIKGMLLGGGSDEFNGGYTVSMAGGGSWGDFQSNLRDMSLRDHRPSQKGFAAWWEQSNHPLLQDEVLYRASAASVGDPYEQFFRWKYRDMQQYNCWHEDRTAAGSGIEARVPFLDHRMIELVAQIPRALRPNLVWNKNILRKAMRGVLPSEFAERPKVPFFYGDGVRHTQRAFVRMLTRNGDALLEEAISSPGAQAYIHADNARATLRALEADPGSGHVEFLLRVVNLGLLEQMAMCPPVAPVDAREGAVPLRMPISDWDEDRARIDAQVLCRESVSSTAVLAIADNVLLLVAPQDPQMCYVAVDGSIEYVVDGSETPEWHRLLTSVDGARTLGALLGEVGCAAATVHELLGEALDLGVLTVAGELPDGADRPVLVPAAVG</sequence>
<comment type="pathway">
    <text evidence="1">Amino-acid biosynthesis; L-asparagine biosynthesis; L-asparagine from L-aspartate (L-Gln route): step 1/1.</text>
</comment>
<dbReference type="InterPro" id="IPR006426">
    <property type="entry name" value="Asn_synth_AEB"/>
</dbReference>
<reference evidence="10 11" key="1">
    <citation type="submission" date="2020-11" db="EMBL/GenBank/DDBJ databases">
        <title>Sequencing the genomes of 1000 actinobacteria strains.</title>
        <authorList>
            <person name="Klenk H.-P."/>
        </authorList>
    </citation>
    <scope>NUCLEOTIDE SEQUENCE [LARGE SCALE GENOMIC DNA]</scope>
    <source>
        <strain evidence="10 11">DSM 101692</strain>
    </source>
</reference>
<feature type="domain" description="Glutamine amidotransferase type-2" evidence="9">
    <location>
        <begin position="1"/>
        <end position="194"/>
    </location>
</feature>
<evidence type="ECO:0000256" key="4">
    <source>
        <dbReference type="ARBA" id="ARBA00022741"/>
    </source>
</evidence>
<evidence type="ECO:0000256" key="5">
    <source>
        <dbReference type="ARBA" id="ARBA00022840"/>
    </source>
</evidence>
<proteinExistence type="inferred from homology"/>
<dbReference type="NCBIfam" id="TIGR01536">
    <property type="entry name" value="asn_synth_AEB"/>
    <property type="match status" value="1"/>
</dbReference>
<dbReference type="Pfam" id="PF13537">
    <property type="entry name" value="GATase_7"/>
    <property type="match status" value="1"/>
</dbReference>
<evidence type="ECO:0000256" key="8">
    <source>
        <dbReference type="ARBA" id="ARBA00048741"/>
    </source>
</evidence>
<gene>
    <name evidence="10" type="ORF">IW248_000742</name>
</gene>
<dbReference type="Proteomes" id="UP000614915">
    <property type="component" value="Unassembled WGS sequence"/>
</dbReference>
<dbReference type="InterPro" id="IPR033738">
    <property type="entry name" value="AsnB_N"/>
</dbReference>
<keyword evidence="10" id="KW-0436">Ligase</keyword>
<dbReference type="PANTHER" id="PTHR43284:SF1">
    <property type="entry name" value="ASPARAGINE SYNTHETASE"/>
    <property type="match status" value="1"/>
</dbReference>
<evidence type="ECO:0000256" key="3">
    <source>
        <dbReference type="ARBA" id="ARBA00012737"/>
    </source>
</evidence>
<keyword evidence="6" id="KW-0028">Amino-acid biosynthesis</keyword>
<dbReference type="InterPro" id="IPR029055">
    <property type="entry name" value="Ntn_hydrolases_N"/>
</dbReference>
<dbReference type="PANTHER" id="PTHR43284">
    <property type="entry name" value="ASPARAGINE SYNTHETASE (GLUTAMINE-HYDROLYZING)"/>
    <property type="match status" value="1"/>
</dbReference>
<dbReference type="Gene3D" id="3.40.50.620">
    <property type="entry name" value="HUPs"/>
    <property type="match status" value="1"/>
</dbReference>
<accession>A0ABS0JCI4</accession>
<protein>
    <recommendedName>
        <fullName evidence="3">asparagine synthase (glutamine-hydrolyzing)</fullName>
        <ecNumber evidence="3">6.3.5.4</ecNumber>
    </recommendedName>
</protein>
<dbReference type="GO" id="GO:0004066">
    <property type="term" value="F:asparagine synthase (glutamine-hydrolyzing) activity"/>
    <property type="evidence" value="ECO:0007669"/>
    <property type="project" value="UniProtKB-EC"/>
</dbReference>
<dbReference type="SUPFAM" id="SSF52402">
    <property type="entry name" value="Adenine nucleotide alpha hydrolases-like"/>
    <property type="match status" value="1"/>
</dbReference>
<dbReference type="Pfam" id="PF00733">
    <property type="entry name" value="Asn_synthase"/>
    <property type="match status" value="1"/>
</dbReference>
<comment type="similarity">
    <text evidence="2">Belongs to the asparagine synthetase family.</text>
</comment>
<evidence type="ECO:0000256" key="1">
    <source>
        <dbReference type="ARBA" id="ARBA00005187"/>
    </source>
</evidence>
<keyword evidence="7" id="KW-0315">Glutamine amidotransferase</keyword>
<comment type="catalytic activity">
    <reaction evidence="8">
        <text>L-aspartate + L-glutamine + ATP + H2O = L-asparagine + L-glutamate + AMP + diphosphate + H(+)</text>
        <dbReference type="Rhea" id="RHEA:12228"/>
        <dbReference type="ChEBI" id="CHEBI:15377"/>
        <dbReference type="ChEBI" id="CHEBI:15378"/>
        <dbReference type="ChEBI" id="CHEBI:29985"/>
        <dbReference type="ChEBI" id="CHEBI:29991"/>
        <dbReference type="ChEBI" id="CHEBI:30616"/>
        <dbReference type="ChEBI" id="CHEBI:33019"/>
        <dbReference type="ChEBI" id="CHEBI:58048"/>
        <dbReference type="ChEBI" id="CHEBI:58359"/>
        <dbReference type="ChEBI" id="CHEBI:456215"/>
        <dbReference type="EC" id="6.3.5.4"/>
    </reaction>
</comment>
<keyword evidence="6" id="KW-0061">Asparagine biosynthesis</keyword>
<dbReference type="InterPro" id="IPR017932">
    <property type="entry name" value="GATase_2_dom"/>
</dbReference>
<dbReference type="SUPFAM" id="SSF56235">
    <property type="entry name" value="N-terminal nucleophile aminohydrolases (Ntn hydrolases)"/>
    <property type="match status" value="1"/>
</dbReference>